<gene>
    <name evidence="2" type="ORF">SAMN04487984_0201</name>
</gene>
<proteinExistence type="predicted"/>
<keyword evidence="1" id="KW-1133">Transmembrane helix</keyword>
<dbReference type="Proteomes" id="UP000243884">
    <property type="component" value="Unassembled WGS sequence"/>
</dbReference>
<reference evidence="3" key="1">
    <citation type="submission" date="2017-04" db="EMBL/GenBank/DDBJ databases">
        <authorList>
            <person name="Varghese N."/>
            <person name="Submissions S."/>
        </authorList>
    </citation>
    <scope>NUCLEOTIDE SEQUENCE [LARGE SCALE GENOMIC DNA]</scope>
    <source>
        <strain evidence="3">DSM 21500</strain>
    </source>
</reference>
<dbReference type="AlphaFoldDB" id="A0A1W1Y359"/>
<evidence type="ECO:0000256" key="1">
    <source>
        <dbReference type="SAM" id="Phobius"/>
    </source>
</evidence>
<name>A0A1W1Y359_9LACT</name>
<dbReference type="RefSeq" id="WP_084097809.1">
    <property type="nucleotide sequence ID" value="NZ_FWXK01000001.1"/>
</dbReference>
<evidence type="ECO:0000313" key="3">
    <source>
        <dbReference type="Proteomes" id="UP000243884"/>
    </source>
</evidence>
<feature type="transmembrane region" description="Helical" evidence="1">
    <location>
        <begin position="29"/>
        <end position="46"/>
    </location>
</feature>
<dbReference type="STRING" id="371602.SAMN04487984_0201"/>
<keyword evidence="3" id="KW-1185">Reference proteome</keyword>
<organism evidence="2 3">
    <name type="scientific">Aerococcus suis</name>
    <dbReference type="NCBI Taxonomy" id="371602"/>
    <lineage>
        <taxon>Bacteria</taxon>
        <taxon>Bacillati</taxon>
        <taxon>Bacillota</taxon>
        <taxon>Bacilli</taxon>
        <taxon>Lactobacillales</taxon>
        <taxon>Aerococcaceae</taxon>
        <taxon>Aerococcus</taxon>
    </lineage>
</organism>
<dbReference type="EMBL" id="FWXK01000001">
    <property type="protein sequence ID" value="SMC30554.1"/>
    <property type="molecule type" value="Genomic_DNA"/>
</dbReference>
<evidence type="ECO:0000313" key="2">
    <source>
        <dbReference type="EMBL" id="SMC30554.1"/>
    </source>
</evidence>
<keyword evidence="1" id="KW-0812">Transmembrane</keyword>
<feature type="transmembrane region" description="Helical" evidence="1">
    <location>
        <begin position="6"/>
        <end position="22"/>
    </location>
</feature>
<sequence>MKKANILTIILFILLLISIIFVDNSGIKFGLFLLLLGAIVFAPKFFKEDRSEDSKGFLEQLKK</sequence>
<protein>
    <submittedName>
        <fullName evidence="2">Uncharacterized protein</fullName>
    </submittedName>
</protein>
<keyword evidence="1" id="KW-0472">Membrane</keyword>
<accession>A0A1W1Y359</accession>